<keyword evidence="5" id="KW-0028">Amino-acid biosynthesis</keyword>
<dbReference type="InterPro" id="IPR023214">
    <property type="entry name" value="HAD_sf"/>
</dbReference>
<sequence length="313" mass="34130">MSYRLTAISKGKSFPDGSIDKIREFVRTLHHAEIHGISMLSPNKALDLQIEINDCCDGNHLDSTKDAVRTTEIEGVDLVFNELEVRKDIRLVVFDMDSTLIQQEVIELIAAKANVESEVEKITTAAMNGELDFKQSLAQRVELLRGIESSDLWNSLKPQLKFTPGARELCKGLKKAGIKLAVLSGGFVPLAEYVSNELGLDYAYANTLKTEVDASGKEILSGTTIGEVVDGARKAELLKEIATKNDIPFSSVLAVGDGANDLPMMKIAGLGVAWNAKPKVQEQAPAKLNSESLADIFYVLGYSDVEIEGFLNE</sequence>
<evidence type="ECO:0000313" key="12">
    <source>
        <dbReference type="EMBL" id="CAY71522.1"/>
    </source>
</evidence>
<dbReference type="Gene3D" id="3.40.50.1000">
    <property type="entry name" value="HAD superfamily/HAD-like"/>
    <property type="match status" value="1"/>
</dbReference>
<dbReference type="SFLD" id="SFLDG01137">
    <property type="entry name" value="C1.6.1:_Phosphoserine_Phosphat"/>
    <property type="match status" value="1"/>
</dbReference>
<feature type="active site" description="Nucleophile" evidence="11">
    <location>
        <position position="95"/>
    </location>
</feature>
<dbReference type="NCBIfam" id="TIGR00338">
    <property type="entry name" value="serB"/>
    <property type="match status" value="1"/>
</dbReference>
<dbReference type="UniPathway" id="UPA00135">
    <property type="reaction ID" value="UER00198"/>
</dbReference>
<dbReference type="GO" id="GO:0000287">
    <property type="term" value="F:magnesium ion binding"/>
    <property type="evidence" value="ECO:0007669"/>
    <property type="project" value="TreeGrafter"/>
</dbReference>
<dbReference type="KEGG" id="ppa:PAS_chr4_0285"/>
<evidence type="ECO:0000256" key="3">
    <source>
        <dbReference type="ARBA" id="ARBA00009184"/>
    </source>
</evidence>
<dbReference type="SMR" id="C4R7E7"/>
<evidence type="ECO:0000256" key="10">
    <source>
        <dbReference type="ARBA" id="ARBA00031693"/>
    </source>
</evidence>
<dbReference type="PRINTS" id="PR00119">
    <property type="entry name" value="CATATPASE"/>
</dbReference>
<dbReference type="SFLD" id="SFLDS00003">
    <property type="entry name" value="Haloacid_Dehalogenase"/>
    <property type="match status" value="1"/>
</dbReference>
<dbReference type="GeneID" id="8200973"/>
<protein>
    <recommendedName>
        <fullName evidence="4">phosphoserine phosphatase</fullName>
        <ecNumber evidence="4">3.1.3.3</ecNumber>
    </recommendedName>
    <alternativeName>
        <fullName evidence="10">O-phosphoserine phosphohydrolase</fullName>
    </alternativeName>
</protein>
<dbReference type="STRING" id="644223.C4R7E7"/>
<evidence type="ECO:0000256" key="4">
    <source>
        <dbReference type="ARBA" id="ARBA00012640"/>
    </source>
</evidence>
<comment type="cofactor">
    <cofactor evidence="1">
        <name>Mg(2+)</name>
        <dbReference type="ChEBI" id="CHEBI:18420"/>
    </cofactor>
</comment>
<evidence type="ECO:0000256" key="5">
    <source>
        <dbReference type="ARBA" id="ARBA00022605"/>
    </source>
</evidence>
<dbReference type="OMA" id="LSMFKHA"/>
<comment type="pathway">
    <text evidence="2">Amino-acid biosynthesis; L-serine biosynthesis; L-serine from 3-phospho-D-glycerate: step 3/3.</text>
</comment>
<keyword evidence="13" id="KW-1185">Reference proteome</keyword>
<dbReference type="SFLD" id="SFLDG01129">
    <property type="entry name" value="C1.5:_HAD__Beta-PGM__Phosphata"/>
    <property type="match status" value="1"/>
</dbReference>
<dbReference type="FunCoup" id="C4R7E7">
    <property type="interactions" value="547"/>
</dbReference>
<proteinExistence type="inferred from homology"/>
<dbReference type="SFLD" id="SFLDG01136">
    <property type="entry name" value="C1.6:_Phosphoserine_Phosphatas"/>
    <property type="match status" value="1"/>
</dbReference>
<dbReference type="GO" id="GO:0005737">
    <property type="term" value="C:cytoplasm"/>
    <property type="evidence" value="ECO:0007669"/>
    <property type="project" value="TreeGrafter"/>
</dbReference>
<dbReference type="SFLD" id="SFLDF00029">
    <property type="entry name" value="phosphoserine_phosphatase"/>
    <property type="match status" value="1"/>
</dbReference>
<dbReference type="InterPro" id="IPR036412">
    <property type="entry name" value="HAD-like_sf"/>
</dbReference>
<evidence type="ECO:0000256" key="11">
    <source>
        <dbReference type="PIRSR" id="PIRSR604469-1"/>
    </source>
</evidence>
<name>C4R7E7_KOMPG</name>
<evidence type="ECO:0000256" key="2">
    <source>
        <dbReference type="ARBA" id="ARBA00005135"/>
    </source>
</evidence>
<evidence type="ECO:0000256" key="1">
    <source>
        <dbReference type="ARBA" id="ARBA00001946"/>
    </source>
</evidence>
<evidence type="ECO:0000256" key="6">
    <source>
        <dbReference type="ARBA" id="ARBA00022723"/>
    </source>
</evidence>
<dbReference type="eggNOG" id="KOG1615">
    <property type="taxonomic scope" value="Eukaryota"/>
</dbReference>
<dbReference type="PANTHER" id="PTHR43344">
    <property type="entry name" value="PHOSPHOSERINE PHOSPHATASE"/>
    <property type="match status" value="1"/>
</dbReference>
<accession>C4R7E7</accession>
<dbReference type="Pfam" id="PF00702">
    <property type="entry name" value="Hydrolase"/>
    <property type="match status" value="1"/>
</dbReference>
<comment type="similarity">
    <text evidence="3">Belongs to the HAD-like hydrolase superfamily. SerB family.</text>
</comment>
<dbReference type="OrthoDB" id="27226at2759"/>
<dbReference type="EC" id="3.1.3.3" evidence="4"/>
<dbReference type="HOGENOM" id="CLU_036368_4_0_1"/>
<feature type="active site" description="Proton donor" evidence="11">
    <location>
        <position position="97"/>
    </location>
</feature>
<evidence type="ECO:0000256" key="7">
    <source>
        <dbReference type="ARBA" id="ARBA00022801"/>
    </source>
</evidence>
<dbReference type="RefSeq" id="XP_002493701.1">
    <property type="nucleotide sequence ID" value="XM_002493656.1"/>
</dbReference>
<reference evidence="12 13" key="1">
    <citation type="journal article" date="2009" name="Nat. Biotechnol.">
        <title>Genome sequence of the recombinant protein production host Pichia pastoris.</title>
        <authorList>
            <person name="De Schutter K."/>
            <person name="Lin Y.C."/>
            <person name="Tiels P."/>
            <person name="Van Hecke A."/>
            <person name="Glinka S."/>
            <person name="Weber-Lehmann J."/>
            <person name="Rouze P."/>
            <person name="Van de Peer Y."/>
            <person name="Callewaert N."/>
        </authorList>
    </citation>
    <scope>NUCLEOTIDE SEQUENCE [LARGE SCALE GENOMIC DNA]</scope>
    <source>
        <strain evidence="13">GS115 / ATCC 20864</strain>
    </source>
</reference>
<dbReference type="SUPFAM" id="SSF56784">
    <property type="entry name" value="HAD-like"/>
    <property type="match status" value="1"/>
</dbReference>
<evidence type="ECO:0000256" key="9">
    <source>
        <dbReference type="ARBA" id="ARBA00023299"/>
    </source>
</evidence>
<dbReference type="GO" id="GO:0006564">
    <property type="term" value="P:L-serine biosynthetic process"/>
    <property type="evidence" value="ECO:0007669"/>
    <property type="project" value="UniProtKB-KW"/>
</dbReference>
<dbReference type="GO" id="GO:0036424">
    <property type="term" value="F:L-phosphoserine phosphatase activity"/>
    <property type="evidence" value="ECO:0007669"/>
    <property type="project" value="EnsemblFungi"/>
</dbReference>
<dbReference type="InParanoid" id="C4R7E7"/>
<dbReference type="EMBL" id="FN392322">
    <property type="protein sequence ID" value="CAY71522.1"/>
    <property type="molecule type" value="Genomic_DNA"/>
</dbReference>
<keyword evidence="8" id="KW-0460">Magnesium</keyword>
<evidence type="ECO:0000313" key="13">
    <source>
        <dbReference type="Proteomes" id="UP000000314"/>
    </source>
</evidence>
<keyword evidence="9" id="KW-0718">Serine biosynthesis</keyword>
<dbReference type="InterPro" id="IPR004469">
    <property type="entry name" value="PSP"/>
</dbReference>
<dbReference type="NCBIfam" id="TIGR01488">
    <property type="entry name" value="HAD-SF-IB"/>
    <property type="match status" value="1"/>
</dbReference>
<keyword evidence="6" id="KW-0479">Metal-binding</keyword>
<keyword evidence="7" id="KW-0378">Hydrolase</keyword>
<dbReference type="InterPro" id="IPR050582">
    <property type="entry name" value="HAD-like_SerB"/>
</dbReference>
<organism evidence="12 13">
    <name type="scientific">Komagataella phaffii (strain GS115 / ATCC 20864)</name>
    <name type="common">Yeast</name>
    <name type="synonym">Pichia pastoris</name>
    <dbReference type="NCBI Taxonomy" id="644223"/>
    <lineage>
        <taxon>Eukaryota</taxon>
        <taxon>Fungi</taxon>
        <taxon>Dikarya</taxon>
        <taxon>Ascomycota</taxon>
        <taxon>Saccharomycotina</taxon>
        <taxon>Pichiomycetes</taxon>
        <taxon>Pichiales</taxon>
        <taxon>Pichiaceae</taxon>
        <taxon>Komagataella</taxon>
    </lineage>
</organism>
<dbReference type="Proteomes" id="UP000000314">
    <property type="component" value="Chromosome 4"/>
</dbReference>
<gene>
    <name evidence="12" type="ordered locus">PAS_chr4_0285</name>
</gene>
<dbReference type="AlphaFoldDB" id="C4R7E7"/>
<dbReference type="PANTHER" id="PTHR43344:SF2">
    <property type="entry name" value="PHOSPHOSERINE PHOSPHATASE"/>
    <property type="match status" value="1"/>
</dbReference>
<evidence type="ECO:0000256" key="8">
    <source>
        <dbReference type="ARBA" id="ARBA00022842"/>
    </source>
</evidence>